<reference evidence="2" key="1">
    <citation type="submission" date="2014-10" db="EMBL/GenBank/DDBJ databases">
        <authorList>
            <person name="King R."/>
        </authorList>
    </citation>
    <scope>NUCLEOTIDE SEQUENCE [LARGE SCALE GENOMIC DNA]</scope>
    <source>
        <strain evidence="2">A3/5</strain>
    </source>
</reference>
<dbReference type="InterPro" id="IPR023213">
    <property type="entry name" value="CAT-like_dom_sf"/>
</dbReference>
<dbReference type="Gene3D" id="3.30.559.30">
    <property type="entry name" value="Nonribosomal peptide synthetase, condensation domain"/>
    <property type="match status" value="1"/>
</dbReference>
<accession>A0A2L2TX21</accession>
<sequence>MTEETRFHWKQSNAGYWHRDIDECEQFYQLYAKKEHGCYPVTACASFQVKDASANLDANVESALRNAWIFLRHKHPTLGSHIECSDQPHTWKRLYKPFDTDEDVKSWLDSTFKIINTNKSALSWFNDEAPSFNLPTVYMAKSGLDAHQTVVLRCPHDITDGVGVLQLLGQLFKHASSFYKQANGFRYPLPDIDLRKRLSPSLRVAASIPDLLSEDQTKRFQELQTTNGSVYNHPCWLNLPPSASNDSASVMKRIAISSSQSLSSEILAGCKNIAPGVSLTHVFTASLTMALRELQPRQEQAYTTRYIGRSMINIHPYCLQPFNSPDHAAAAYHAVSAQALGIDVKIPSSADDGTKVDTLSELAIKVRDFYQQIKPNLSNDTYEQALFAPQVFQTLFPPPGVDPWAVQKTPFCPVSLSSIGNLSTIVGSSDSIFELSKVWAASQPINAGVVVFLGSWDGQIELSSVFNTQYHNEEYMERFITKILTHVFEGLGIDGGNRVMTVVK</sequence>
<proteinExistence type="predicted"/>
<keyword evidence="2" id="KW-1185">Reference proteome</keyword>
<organism evidence="1 2">
    <name type="scientific">Fusarium venenatum</name>
    <dbReference type="NCBI Taxonomy" id="56646"/>
    <lineage>
        <taxon>Eukaryota</taxon>
        <taxon>Fungi</taxon>
        <taxon>Dikarya</taxon>
        <taxon>Ascomycota</taxon>
        <taxon>Pezizomycotina</taxon>
        <taxon>Sordariomycetes</taxon>
        <taxon>Hypocreomycetidae</taxon>
        <taxon>Hypocreales</taxon>
        <taxon>Nectriaceae</taxon>
        <taxon>Fusarium</taxon>
    </lineage>
</organism>
<protein>
    <recommendedName>
        <fullName evidence="3">Condensation domain-containing protein</fullName>
    </recommendedName>
</protein>
<name>A0A2L2TX21_9HYPO</name>
<dbReference type="STRING" id="56646.A0A2L2TX21"/>
<evidence type="ECO:0000313" key="2">
    <source>
        <dbReference type="Proteomes" id="UP000245910"/>
    </source>
</evidence>
<dbReference type="Proteomes" id="UP000245910">
    <property type="component" value="Chromosome III"/>
</dbReference>
<dbReference type="PANTHER" id="PTHR42034:SF1">
    <property type="entry name" value="CONDENSATION DOMAIN-CONTAINING PROTEIN"/>
    <property type="match status" value="1"/>
</dbReference>
<dbReference type="EMBL" id="LN649231">
    <property type="protein sequence ID" value="CEI70607.1"/>
    <property type="molecule type" value="Genomic_DNA"/>
</dbReference>
<dbReference type="AlphaFoldDB" id="A0A2L2TX21"/>
<dbReference type="OrthoDB" id="2548233at2759"/>
<evidence type="ECO:0000313" key="1">
    <source>
        <dbReference type="EMBL" id="CEI70607.1"/>
    </source>
</evidence>
<evidence type="ECO:0008006" key="3">
    <source>
        <dbReference type="Google" id="ProtNLM"/>
    </source>
</evidence>
<dbReference type="PANTHER" id="PTHR42034">
    <property type="entry name" value="CHROMOSOME 7, WHOLE GENOME SHOTGUN SEQUENCE-RELATED"/>
    <property type="match status" value="1"/>
</dbReference>
<dbReference type="Gene3D" id="3.30.559.10">
    <property type="entry name" value="Chloramphenicol acetyltransferase-like domain"/>
    <property type="match status" value="1"/>
</dbReference>